<dbReference type="SUPFAM" id="SSF52540">
    <property type="entry name" value="P-loop containing nucleoside triphosphate hydrolases"/>
    <property type="match status" value="1"/>
</dbReference>
<protein>
    <submittedName>
        <fullName evidence="7">DNA helicase</fullName>
    </submittedName>
</protein>
<evidence type="ECO:0000256" key="3">
    <source>
        <dbReference type="ARBA" id="ARBA00022806"/>
    </source>
</evidence>
<keyword evidence="8" id="KW-1185">Reference proteome</keyword>
<comment type="caution">
    <text evidence="7">The sequence shown here is derived from an EMBL/GenBank/DDBJ whole genome shotgun (WGS) entry which is preliminary data.</text>
</comment>
<dbReference type="PROSITE" id="PS51198">
    <property type="entry name" value="UVRD_HELICASE_ATP_BIND"/>
    <property type="match status" value="1"/>
</dbReference>
<name>A0A919LAX0_9ACTN</name>
<dbReference type="PANTHER" id="PTHR11070:SF45">
    <property type="entry name" value="DNA 3'-5' HELICASE"/>
    <property type="match status" value="1"/>
</dbReference>
<dbReference type="Proteomes" id="UP000600026">
    <property type="component" value="Unassembled WGS sequence"/>
</dbReference>
<dbReference type="GO" id="GO:0016787">
    <property type="term" value="F:hydrolase activity"/>
    <property type="evidence" value="ECO:0007669"/>
    <property type="project" value="UniProtKB-UniRule"/>
</dbReference>
<evidence type="ECO:0000256" key="2">
    <source>
        <dbReference type="ARBA" id="ARBA00022801"/>
    </source>
</evidence>
<evidence type="ECO:0000259" key="6">
    <source>
        <dbReference type="PROSITE" id="PS51198"/>
    </source>
</evidence>
<dbReference type="OrthoDB" id="9787585at2"/>
<keyword evidence="4 5" id="KW-0067">ATP-binding</keyword>
<proteinExistence type="predicted"/>
<evidence type="ECO:0000256" key="5">
    <source>
        <dbReference type="PROSITE-ProRule" id="PRU00560"/>
    </source>
</evidence>
<keyword evidence="2 5" id="KW-0378">Hydrolase</keyword>
<dbReference type="GO" id="GO:0003677">
    <property type="term" value="F:DNA binding"/>
    <property type="evidence" value="ECO:0007669"/>
    <property type="project" value="InterPro"/>
</dbReference>
<accession>A0A919LAX0</accession>
<dbReference type="EMBL" id="BNEE01000004">
    <property type="protein sequence ID" value="GHI83255.1"/>
    <property type="molecule type" value="Genomic_DNA"/>
</dbReference>
<dbReference type="GO" id="GO:0000725">
    <property type="term" value="P:recombinational repair"/>
    <property type="evidence" value="ECO:0007669"/>
    <property type="project" value="TreeGrafter"/>
</dbReference>
<evidence type="ECO:0000313" key="8">
    <source>
        <dbReference type="Proteomes" id="UP000600026"/>
    </source>
</evidence>
<dbReference type="Gene3D" id="3.40.50.300">
    <property type="entry name" value="P-loop containing nucleotide triphosphate hydrolases"/>
    <property type="match status" value="3"/>
</dbReference>
<keyword evidence="1 5" id="KW-0547">Nucleotide-binding</keyword>
<dbReference type="InterPro" id="IPR027417">
    <property type="entry name" value="P-loop_NTPase"/>
</dbReference>
<dbReference type="InterPro" id="IPR014016">
    <property type="entry name" value="UvrD-like_ATP-bd"/>
</dbReference>
<reference evidence="7" key="1">
    <citation type="submission" date="2020-09" db="EMBL/GenBank/DDBJ databases">
        <title>Whole genome shotgun sequence of Streptomyces xanthophaeus NBRC 12829.</title>
        <authorList>
            <person name="Komaki H."/>
            <person name="Tamura T."/>
        </authorList>
    </citation>
    <scope>NUCLEOTIDE SEQUENCE</scope>
    <source>
        <strain evidence="7">NBRC 12829</strain>
    </source>
</reference>
<evidence type="ECO:0000256" key="4">
    <source>
        <dbReference type="ARBA" id="ARBA00022840"/>
    </source>
</evidence>
<evidence type="ECO:0000256" key="1">
    <source>
        <dbReference type="ARBA" id="ARBA00022741"/>
    </source>
</evidence>
<dbReference type="NCBIfam" id="NF041254">
    <property type="entry name" value="motor_HelR"/>
    <property type="match status" value="1"/>
</dbReference>
<dbReference type="GO" id="GO:0043138">
    <property type="term" value="F:3'-5' DNA helicase activity"/>
    <property type="evidence" value="ECO:0007669"/>
    <property type="project" value="TreeGrafter"/>
</dbReference>
<evidence type="ECO:0000313" key="7">
    <source>
        <dbReference type="EMBL" id="GHI83255.1"/>
    </source>
</evidence>
<dbReference type="AlphaFoldDB" id="A0A919LAX0"/>
<dbReference type="GO" id="GO:0005524">
    <property type="term" value="F:ATP binding"/>
    <property type="evidence" value="ECO:0007669"/>
    <property type="project" value="UniProtKB-UniRule"/>
</dbReference>
<feature type="binding site" evidence="5">
    <location>
        <begin position="216"/>
        <end position="223"/>
    </location>
    <ligand>
        <name>ATP</name>
        <dbReference type="ChEBI" id="CHEBI:30616"/>
    </ligand>
</feature>
<dbReference type="InterPro" id="IPR000212">
    <property type="entry name" value="DNA_helicase_UvrD/REP"/>
</dbReference>
<gene>
    <name evidence="7" type="ORF">Sxan_06190</name>
</gene>
<sequence>MTPLTTSAFDLPEHLSPKAAPALIGGDERHFAAIAQSLEQAIAEVSDSREAARRAPGGKGREAMDRDAEIHRLTARLRTLRRFGLDLCLGHFVRADDTEPVYVGRLGLTGSEGRRVLVDWRSPAAEPFFAATHANPMGLASRRRYRWNRGRIGDYWDEVFTADGLEGHAALDDQSAFIASLGGNRSARMRDVLATIQADQDAVIRAGSRGALVVDGGPGTGKTVVALHRAAHLLYSEPRLGHRRGGVLFVGPHQPYLAYVADVLPSLGEEGVQTCTLRDLVAEGAGAGTETDPRVALLKASADMVKAIEPAVRIYEEPPTEGMTVSSHWSDIWLSAADWAAAFEAVEPGTPHNEARDQIREELLTILIDKDDSEAPPELLRTSLLQDRELIRTLNRAWPMLDAADLVADLWSVPAYLRKCAPWLGPDEVRALQRKDAHAWTVSDLPLLDAARQRLGDAEASVRARRNEASLAAERARRSDAIDSLLQNMQIDESEGAMGMLHGRDLQDRLIDDSALATAEPDLLAGPFAHVIVDEAQELTDAEWQMLLLRCPSRSFTIVGDRAQARHGFTDSWQERLERAGLDRIEVASLSINYRTPEEVMAEAELVIRAALPDANVPTSIRSSGVPVTHGSVADRDAILEAWLAEHADGIACVIGDPTFRATSRVRSLTPQLSKGLEFDLVVVIDPETFGEGIEGAVDRYVAMTRATQRLVVLTSS</sequence>
<dbReference type="GO" id="GO:0005829">
    <property type="term" value="C:cytosol"/>
    <property type="evidence" value="ECO:0007669"/>
    <property type="project" value="TreeGrafter"/>
</dbReference>
<dbReference type="RefSeq" id="WP_031137896.1">
    <property type="nucleotide sequence ID" value="NZ_BNEE01000004.1"/>
</dbReference>
<keyword evidence="3 5" id="KW-0347">Helicase</keyword>
<feature type="domain" description="UvrD-like helicase ATP-binding" evidence="6">
    <location>
        <begin position="195"/>
        <end position="597"/>
    </location>
</feature>
<dbReference type="PANTHER" id="PTHR11070">
    <property type="entry name" value="UVRD / RECB / PCRA DNA HELICASE FAMILY MEMBER"/>
    <property type="match status" value="1"/>
</dbReference>
<organism evidence="7 8">
    <name type="scientific">Streptomyces xanthophaeus</name>
    <dbReference type="NCBI Taxonomy" id="67385"/>
    <lineage>
        <taxon>Bacteria</taxon>
        <taxon>Bacillati</taxon>
        <taxon>Actinomycetota</taxon>
        <taxon>Actinomycetes</taxon>
        <taxon>Kitasatosporales</taxon>
        <taxon>Streptomycetaceae</taxon>
        <taxon>Streptomyces</taxon>
    </lineage>
</organism>